<proteinExistence type="predicted"/>
<name>A0A518XFU3_9GAMM</name>
<dbReference type="NCBIfam" id="NF033510">
    <property type="entry name" value="Ca_tandemer"/>
    <property type="match status" value="3"/>
</dbReference>
<dbReference type="Pfam" id="PF19077">
    <property type="entry name" value="Big_13"/>
    <property type="match status" value="4"/>
</dbReference>
<dbReference type="EMBL" id="CP032702">
    <property type="protein sequence ID" value="QDY42966.1"/>
    <property type="molecule type" value="Genomic_DNA"/>
</dbReference>
<feature type="domain" description="Bacterial Ig-like" evidence="1">
    <location>
        <begin position="29"/>
        <end position="104"/>
    </location>
</feature>
<keyword evidence="3" id="KW-1185">Reference proteome</keyword>
<protein>
    <recommendedName>
        <fullName evidence="1">Bacterial Ig-like domain-containing protein</fullName>
    </recommendedName>
</protein>
<evidence type="ECO:0000313" key="3">
    <source>
        <dbReference type="Proteomes" id="UP000319411"/>
    </source>
</evidence>
<reference evidence="2 3" key="1">
    <citation type="submission" date="2018-10" db="EMBL/GenBank/DDBJ databases">
        <title>Genome Sequencing of Pantoea dispersa DSM 32899.</title>
        <authorList>
            <person name="Nawrath M."/>
            <person name="Ottenheim C."/>
            <person name="Wilm A."/>
            <person name="Zimmermann W."/>
            <person name="Wu J.C."/>
        </authorList>
    </citation>
    <scope>NUCLEOTIDE SEQUENCE [LARGE SCALE GENOMIC DNA]</scope>
    <source>
        <strain evidence="2 3">DSM 32899</strain>
    </source>
</reference>
<dbReference type="InterPro" id="IPR044016">
    <property type="entry name" value="Big_13"/>
</dbReference>
<dbReference type="KEGG" id="pdis:D8B20_14240"/>
<dbReference type="RefSeq" id="WP_145889468.1">
    <property type="nucleotide sequence ID" value="NZ_CP032702.1"/>
</dbReference>
<evidence type="ECO:0000259" key="1">
    <source>
        <dbReference type="Pfam" id="PF19077"/>
    </source>
</evidence>
<gene>
    <name evidence="2" type="ORF">D8B20_14240</name>
</gene>
<dbReference type="OrthoDB" id="6548691at2"/>
<sequence length="751" mass="82446">MLSFDASASGNHPLLFPPFIIMAEPGWYNDPQKRWDGRATSPDTVEIIVSVNGQQTQRVPVANGTFSWTPARPLADGEYQLSFVAVDQVGNQSAPLYVSYNIDTQPPARPVIGAIEDDVAGGVDNGNSIKRNGYTNDDQPVVRGQAEANSLVYLYDGTTLLASARTDARGEWQVQLDLPQDGTYQLSAVAEDRADNRSTPSVVWTFHLDTVAPATPAFRYYADDQGLYQGQFDNSRPTDDRRPVLHGEAEAGTSVRIQYAAPGGKWIAGGTASVDGNGHWQWTPPQDLTPDGEWRFRTRSSDKAGNVSPWSDSWTLNIDTRIDTPLILQALDDTGSVQPVLPGQTTDDARLDFSGQSEPSSLVTLYQNGLAVGSAYAAADGRWRITPDREMMPGANSFSVKAVDTAGNVSPLSAPWSVNYAPPLSNTIGCENWDCRSSLNWQSGRTYQYGDLKVTELSHTRSVGSFYTGVMNRPDGYQSRAVEMLDNAVVKFDFGATNYVAFNYGRINNCDSYVNIYSPDGQLLGREYLRPSSSSNREQDFNCFSWNAPAGKQIGYIEVHSGEDPDTYKRVFGCSILVRRDVGWVLDTLRWGKQTPAARLKALPEPEAEEAAGPQLHLTDAQQWLASQAQPLAGFSSLILAGEQSPLDFQQLTAALTDLRHIDLTGQGDNQLVLESASLLQQAPEEMLTTPQRWTIDGDRGDTVQLTDSALFYQQWQQQGTQSRGGKQWQVFESHDRSAQLLIGDEVVLVA</sequence>
<feature type="domain" description="Bacterial Ig-like" evidence="1">
    <location>
        <begin position="124"/>
        <end position="210"/>
    </location>
</feature>
<feature type="domain" description="Bacterial Ig-like" evidence="1">
    <location>
        <begin position="233"/>
        <end position="320"/>
    </location>
</feature>
<accession>A0A518XFU3</accession>
<dbReference type="Gene3D" id="2.60.40.10">
    <property type="entry name" value="Immunoglobulins"/>
    <property type="match status" value="4"/>
</dbReference>
<dbReference type="InterPro" id="IPR013783">
    <property type="entry name" value="Ig-like_fold"/>
</dbReference>
<dbReference type="AlphaFoldDB" id="A0A518XFU3"/>
<evidence type="ECO:0000313" key="2">
    <source>
        <dbReference type="EMBL" id="QDY42966.1"/>
    </source>
</evidence>
<dbReference type="Proteomes" id="UP000319411">
    <property type="component" value="Chromosome"/>
</dbReference>
<organism evidence="2 3">
    <name type="scientific">Candidatus Pantoea soli</name>
    <dbReference type="NCBI Taxonomy" id="3098669"/>
    <lineage>
        <taxon>Bacteria</taxon>
        <taxon>Pseudomonadati</taxon>
        <taxon>Pseudomonadota</taxon>
        <taxon>Gammaproteobacteria</taxon>
        <taxon>Enterobacterales</taxon>
        <taxon>Erwiniaceae</taxon>
        <taxon>Pantoea</taxon>
    </lineage>
</organism>
<feature type="domain" description="Bacterial Ig-like" evidence="1">
    <location>
        <begin position="328"/>
        <end position="413"/>
    </location>
</feature>